<sequence length="241" mass="25865">MTTLSAENIDSVDAEMSDTVLEDKSEGFFELVLSEGRPMDDLVMDEGQLASTVQKLLLLSVFGLGFYGVVVGLAAQTSTLGTWFTAGTPTLWMPLAFSGAFLAAIGICLPSFYFYTQLAGLDASFRLITAQSLRVQARTSVVLLGVLPFYTALALGIGVGFDLGLGANGVVLVGMWLPFAVGLVGIAALYRSFKRLVERLPITHERRGNIMLRLVLCWGAVFSTVAPVALWRLGEFLGTVI</sequence>
<dbReference type="OrthoDB" id="9553454at2"/>
<evidence type="ECO:0000256" key="1">
    <source>
        <dbReference type="SAM" id="Phobius"/>
    </source>
</evidence>
<proteinExistence type="predicted"/>
<keyword evidence="1" id="KW-0812">Transmembrane</keyword>
<keyword evidence="3" id="KW-1185">Reference proteome</keyword>
<protein>
    <submittedName>
        <fullName evidence="2">Uncharacterized protein</fullName>
    </submittedName>
</protein>
<keyword evidence="1" id="KW-1133">Transmembrane helix</keyword>
<feature type="transmembrane region" description="Helical" evidence="1">
    <location>
        <begin position="167"/>
        <end position="190"/>
    </location>
</feature>
<dbReference type="AlphaFoldDB" id="A0A4Y6PVN3"/>
<accession>A0A4Y6PVN3</accession>
<keyword evidence="1" id="KW-0472">Membrane</keyword>
<dbReference type="RefSeq" id="WP_141198886.1">
    <property type="nucleotide sequence ID" value="NZ_CP041186.1"/>
</dbReference>
<evidence type="ECO:0000313" key="3">
    <source>
        <dbReference type="Proteomes" id="UP000315995"/>
    </source>
</evidence>
<organism evidence="2 3">
    <name type="scientific">Persicimonas caeni</name>
    <dbReference type="NCBI Taxonomy" id="2292766"/>
    <lineage>
        <taxon>Bacteria</taxon>
        <taxon>Deltaproteobacteria</taxon>
        <taxon>Bradymonadales</taxon>
        <taxon>Bradymonadaceae</taxon>
        <taxon>Persicimonas</taxon>
    </lineage>
</organism>
<evidence type="ECO:0000313" key="2">
    <source>
        <dbReference type="EMBL" id="QDG52414.1"/>
    </source>
</evidence>
<reference evidence="2 3" key="1">
    <citation type="submission" date="2019-06" db="EMBL/GenBank/DDBJ databases">
        <title>Persicimonas caeni gen. nov., sp. nov., a predatory bacterium isolated from solar saltern.</title>
        <authorList>
            <person name="Wang S."/>
        </authorList>
    </citation>
    <scope>NUCLEOTIDE SEQUENCE [LARGE SCALE GENOMIC DNA]</scope>
    <source>
        <strain evidence="2 3">YN101</strain>
    </source>
</reference>
<feature type="transmembrane region" description="Helical" evidence="1">
    <location>
        <begin position="210"/>
        <end position="231"/>
    </location>
</feature>
<dbReference type="EMBL" id="CP041186">
    <property type="protein sequence ID" value="QDG52414.1"/>
    <property type="molecule type" value="Genomic_DNA"/>
</dbReference>
<dbReference type="Proteomes" id="UP000315995">
    <property type="component" value="Chromosome"/>
</dbReference>
<feature type="transmembrane region" description="Helical" evidence="1">
    <location>
        <begin position="56"/>
        <end position="75"/>
    </location>
</feature>
<gene>
    <name evidence="2" type="ORF">FIV42_17195</name>
</gene>
<name>A0A4Y6PVN3_PERCE</name>
<feature type="transmembrane region" description="Helical" evidence="1">
    <location>
        <begin position="137"/>
        <end position="161"/>
    </location>
</feature>
<accession>A0A5B8YBS9</accession>
<feature type="transmembrane region" description="Helical" evidence="1">
    <location>
        <begin position="95"/>
        <end position="116"/>
    </location>
</feature>